<dbReference type="OrthoDB" id="2607309at2"/>
<dbReference type="AlphaFoldDB" id="A0A2N5N0J3"/>
<keyword evidence="2" id="KW-0378">Hydrolase</keyword>
<name>A0A2N5N0J3_9BACL</name>
<reference evidence="2 3" key="1">
    <citation type="submission" date="2017-05" db="EMBL/GenBank/DDBJ databases">
        <title>Functional genome analysis of Paenibacillus pasadenensis strain R16: insights on endophytic life style and antifungal activity.</title>
        <authorList>
            <person name="Passera A."/>
            <person name="Marcolungo L."/>
            <person name="Casati P."/>
            <person name="Brasca M."/>
            <person name="Quaglino F."/>
            <person name="Delledonne M."/>
        </authorList>
    </citation>
    <scope>NUCLEOTIDE SEQUENCE [LARGE SCALE GENOMIC DNA]</scope>
    <source>
        <strain evidence="2 3">R16</strain>
    </source>
</reference>
<dbReference type="Proteomes" id="UP000234789">
    <property type="component" value="Unassembled WGS sequence"/>
</dbReference>
<evidence type="ECO:0000256" key="1">
    <source>
        <dbReference type="SAM" id="SignalP"/>
    </source>
</evidence>
<keyword evidence="2" id="KW-0547">Nucleotide-binding</keyword>
<sequence length="170" mass="17812">MKQNHRLRLPARAVSLGRRRLLALLLAPALLAGCSLPGSVDEALGGVNDSLTYVNEATTYINEANQFSNELPGLAQQALTDPDALASLETELGAMKADIAAFNGLTAPEFASAIDAKLEQYNGVLSGQIDGLLQAVNSGQLTAQAIEQSQIGQTLSQITAILDQVQRLGG</sequence>
<keyword evidence="2" id="KW-0347">Helicase</keyword>
<evidence type="ECO:0000313" key="2">
    <source>
        <dbReference type="EMBL" id="PLT43861.1"/>
    </source>
</evidence>
<feature type="signal peptide" evidence="1">
    <location>
        <begin position="1"/>
        <end position="32"/>
    </location>
</feature>
<organism evidence="2 3">
    <name type="scientific">Paenibacillus pasadenensis</name>
    <dbReference type="NCBI Taxonomy" id="217090"/>
    <lineage>
        <taxon>Bacteria</taxon>
        <taxon>Bacillati</taxon>
        <taxon>Bacillota</taxon>
        <taxon>Bacilli</taxon>
        <taxon>Bacillales</taxon>
        <taxon>Paenibacillaceae</taxon>
        <taxon>Paenibacillus</taxon>
    </lineage>
</organism>
<dbReference type="GO" id="GO:0004386">
    <property type="term" value="F:helicase activity"/>
    <property type="evidence" value="ECO:0007669"/>
    <property type="project" value="UniProtKB-KW"/>
</dbReference>
<dbReference type="InterPro" id="IPR045956">
    <property type="entry name" value="DUF6376"/>
</dbReference>
<dbReference type="RefSeq" id="WP_052333341.1">
    <property type="nucleotide sequence ID" value="NZ_BIMM01000006.1"/>
</dbReference>
<comment type="caution">
    <text evidence="2">The sequence shown here is derived from an EMBL/GenBank/DDBJ whole genome shotgun (WGS) entry which is preliminary data.</text>
</comment>
<proteinExistence type="predicted"/>
<keyword evidence="1" id="KW-0732">Signal</keyword>
<keyword evidence="3" id="KW-1185">Reference proteome</keyword>
<feature type="chain" id="PRO_5038595856" evidence="1">
    <location>
        <begin position="33"/>
        <end position="170"/>
    </location>
</feature>
<dbReference type="EMBL" id="NFEZ01000004">
    <property type="protein sequence ID" value="PLT43861.1"/>
    <property type="molecule type" value="Genomic_DNA"/>
</dbReference>
<dbReference type="PROSITE" id="PS51257">
    <property type="entry name" value="PROKAR_LIPOPROTEIN"/>
    <property type="match status" value="1"/>
</dbReference>
<evidence type="ECO:0000313" key="3">
    <source>
        <dbReference type="Proteomes" id="UP000234789"/>
    </source>
</evidence>
<protein>
    <submittedName>
        <fullName evidence="2">DNA helicase</fullName>
    </submittedName>
</protein>
<accession>A0A2N5N0J3</accession>
<keyword evidence="2" id="KW-0067">ATP-binding</keyword>
<dbReference type="Pfam" id="PF19903">
    <property type="entry name" value="DUF6376"/>
    <property type="match status" value="1"/>
</dbReference>
<gene>
    <name evidence="2" type="ORF">B8V81_2292</name>
</gene>